<keyword evidence="2" id="KW-1185">Reference proteome</keyword>
<protein>
    <submittedName>
        <fullName evidence="1">Uncharacterized protein</fullName>
    </submittedName>
</protein>
<evidence type="ECO:0000313" key="1">
    <source>
        <dbReference type="EMBL" id="CZR54966.1"/>
    </source>
</evidence>
<dbReference type="EMBL" id="FJOG01000005">
    <property type="protein sequence ID" value="CZR54966.1"/>
    <property type="molecule type" value="Genomic_DNA"/>
</dbReference>
<evidence type="ECO:0000313" key="2">
    <source>
        <dbReference type="Proteomes" id="UP000184330"/>
    </source>
</evidence>
<dbReference type="AlphaFoldDB" id="A0A1L7WQD0"/>
<reference evidence="1 2" key="1">
    <citation type="submission" date="2016-03" db="EMBL/GenBank/DDBJ databases">
        <authorList>
            <person name="Ploux O."/>
        </authorList>
    </citation>
    <scope>NUCLEOTIDE SEQUENCE [LARGE SCALE GENOMIC DNA]</scope>
    <source>
        <strain evidence="1 2">UAMH 11012</strain>
    </source>
</reference>
<accession>A0A1L7WQD0</accession>
<name>A0A1L7WQD0_9HELO</name>
<organism evidence="1 2">
    <name type="scientific">Phialocephala subalpina</name>
    <dbReference type="NCBI Taxonomy" id="576137"/>
    <lineage>
        <taxon>Eukaryota</taxon>
        <taxon>Fungi</taxon>
        <taxon>Dikarya</taxon>
        <taxon>Ascomycota</taxon>
        <taxon>Pezizomycotina</taxon>
        <taxon>Leotiomycetes</taxon>
        <taxon>Helotiales</taxon>
        <taxon>Mollisiaceae</taxon>
        <taxon>Phialocephala</taxon>
        <taxon>Phialocephala fortinii species complex</taxon>
    </lineage>
</organism>
<gene>
    <name evidence="1" type="ORF">PAC_04851</name>
</gene>
<sequence length="272" mass="30342">MEVAIRQELLYEAWFGSAARARASGGIDAFQTQLAASARTKNISTNPWALLTISHSGAKKRSTTRILTAVNSDELYTRPGGSLGTVVAVKRAPTAARPWPLDTPAQHAGIKKEEEEPPLAQIAPPAAPEAIDATKDTVYQVLKDSQELWGSKRSRRLGVYSTIPDANSRVLDSWHEVCDQFHLHARNGSENDERLWWEVNRSNIGRFWVRIEELNIESHDRRPENGWGHLPPANHRLHWDGVKSLENEQVGAMRAQVKGFAGLMAKNETFRG</sequence>
<proteinExistence type="predicted"/>
<dbReference type="Proteomes" id="UP000184330">
    <property type="component" value="Unassembled WGS sequence"/>
</dbReference>